<evidence type="ECO:0000256" key="2">
    <source>
        <dbReference type="ARBA" id="ARBA00022737"/>
    </source>
</evidence>
<dbReference type="Pfam" id="PF00400">
    <property type="entry name" value="WD40"/>
    <property type="match status" value="4"/>
</dbReference>
<evidence type="ECO:0000256" key="1">
    <source>
        <dbReference type="ARBA" id="ARBA00022574"/>
    </source>
</evidence>
<dbReference type="SMART" id="SM00320">
    <property type="entry name" value="WD40"/>
    <property type="match status" value="10"/>
</dbReference>
<feature type="repeat" description="WD" evidence="3">
    <location>
        <begin position="545"/>
        <end position="572"/>
    </location>
</feature>
<dbReference type="Gene3D" id="2.130.10.10">
    <property type="entry name" value="YVTN repeat-like/Quinoprotein amine dehydrogenase"/>
    <property type="match status" value="3"/>
</dbReference>
<gene>
    <name evidence="5" type="ORF">KI688_004031</name>
</gene>
<dbReference type="SUPFAM" id="SSF52540">
    <property type="entry name" value="P-loop containing nucleoside triphosphate hydrolases"/>
    <property type="match status" value="1"/>
</dbReference>
<name>A0A9P7XN45_9FUNG</name>
<dbReference type="OrthoDB" id="2383519at2759"/>
<dbReference type="PROSITE" id="PS00678">
    <property type="entry name" value="WD_REPEATS_1"/>
    <property type="match status" value="2"/>
</dbReference>
<dbReference type="PROSITE" id="PS50082">
    <property type="entry name" value="WD_REPEATS_2"/>
    <property type="match status" value="3"/>
</dbReference>
<dbReference type="PRINTS" id="PR00320">
    <property type="entry name" value="GPROTEINBRPT"/>
</dbReference>
<dbReference type="SUPFAM" id="SSF141571">
    <property type="entry name" value="Pentapeptide repeat-like"/>
    <property type="match status" value="1"/>
</dbReference>
<dbReference type="Pfam" id="PF00805">
    <property type="entry name" value="Pentapeptide"/>
    <property type="match status" value="1"/>
</dbReference>
<dbReference type="InterPro" id="IPR020472">
    <property type="entry name" value="WD40_PAC1"/>
</dbReference>
<feature type="repeat" description="WD" evidence="3">
    <location>
        <begin position="658"/>
        <end position="694"/>
    </location>
</feature>
<dbReference type="AlphaFoldDB" id="A0A9P7XN45"/>
<proteinExistence type="predicted"/>
<keyword evidence="1 3" id="KW-0853">WD repeat</keyword>
<dbReference type="CDD" id="cd00200">
    <property type="entry name" value="WD40"/>
    <property type="match status" value="1"/>
</dbReference>
<dbReference type="SUPFAM" id="SSF50998">
    <property type="entry name" value="Quinoprotein alcohol dehydrogenase-like"/>
    <property type="match status" value="1"/>
</dbReference>
<keyword evidence="2" id="KW-0677">Repeat</keyword>
<sequence>MAKANLQARDDALFPLLEKVEEFLTSERRVMLVLGDSGIGKSTFSRHLERQLWTGYKQGDPIPLYINLPFVDNPAHELVEKVLYYHNFLNNQILEMKQHRHFILICDGYDESQLKVNIHTTNLFNQPGQWKVKVIISCRTQYLELDYHSRFQPQPVDRCQSARPDLFQEAVLAPFSKAQIDDYVSRYIPLESRSWIKEAYMRILATVPNLMDLVSNPFLLTLALEAMPIIADREHNFSAVKITRVELYDAFVVYWLGVNKRRLESNALSSGDRRVFDQLLDAGFYSMGLGYSTRLAMAIFERQGGNAVVQYIHTHDSGTWKEEFFGLDPEVRLLQESSPLTRSGSRFQFLHRSMFEYFFSRTIYTPARSDADLDSDGDIGSPAFQLTDEPSILQFLSDRVKPDPDFEQQLRSVIDQSKTDPAAIIGAANAITILVKAGALFHGVDLQGIKVPGADLSDGQFDFAVFRGADLTGVNFARSWLRQVDMSMALLEGVRFGELPYLEVEGYIKDCAYSPDGKMLAMALVQAIVEIYDTTSWTRELPSPPTGQWIASSSEDGTVRLWDVSTGTQDSILPGRDDQVCSVTFSPDGTQIASATFLKVRLWEVSSSLSNVESQSPLDLAWKVTYSSDCRTVLSADGRGTVQKWDVKSGASDSISIQRLYLQSIRTRAFSPDGNQLAEGVEDFSILLWDLPSGAPGPILKEHTDRLYSLSYSPCGHRLASASWDRSVRLWDLRETEQSFLVAELDRSAESVAFSPSGRGLALGSFGGTTVNVFDIQSRTLTSFKGLTGQSNTVFAYSPHGQQLAIGTIEKSIHFWDLQSNKPNIVLKAHYGPIFCIAYSSCAQWIASCGSSDTVQLRHRQPGEAESWSFVTSVRGFFADVLDIAWNTVVPTEFITGCADGSVRAWRISNDGDGEGFVVKFLWGPKLSILCADGLALKDATGLSPIYQKLLVQRGAIEDV</sequence>
<organism evidence="5 6">
    <name type="scientific">Linnemannia hyalina</name>
    <dbReference type="NCBI Taxonomy" id="64524"/>
    <lineage>
        <taxon>Eukaryota</taxon>
        <taxon>Fungi</taxon>
        <taxon>Fungi incertae sedis</taxon>
        <taxon>Mucoromycota</taxon>
        <taxon>Mortierellomycotina</taxon>
        <taxon>Mortierellomycetes</taxon>
        <taxon>Mortierellales</taxon>
        <taxon>Mortierellaceae</taxon>
        <taxon>Linnemannia</taxon>
    </lineage>
</organism>
<evidence type="ECO:0000313" key="6">
    <source>
        <dbReference type="Proteomes" id="UP000707451"/>
    </source>
</evidence>
<dbReference type="Proteomes" id="UP000707451">
    <property type="component" value="Unassembled WGS sequence"/>
</dbReference>
<dbReference type="InterPro" id="IPR007111">
    <property type="entry name" value="NACHT_NTPase"/>
</dbReference>
<feature type="repeat" description="WD" evidence="3">
    <location>
        <begin position="700"/>
        <end position="741"/>
    </location>
</feature>
<dbReference type="InterPro" id="IPR050349">
    <property type="entry name" value="WD_LIS1/nudF_dynein_reg"/>
</dbReference>
<evidence type="ECO:0000259" key="4">
    <source>
        <dbReference type="Pfam" id="PF05729"/>
    </source>
</evidence>
<dbReference type="Gene3D" id="2.160.20.80">
    <property type="entry name" value="E3 ubiquitin-protein ligase SopA"/>
    <property type="match status" value="1"/>
</dbReference>
<dbReference type="Gene3D" id="3.40.50.300">
    <property type="entry name" value="P-loop containing nucleotide triphosphate hydrolases"/>
    <property type="match status" value="1"/>
</dbReference>
<dbReference type="InterPro" id="IPR001646">
    <property type="entry name" value="5peptide_repeat"/>
</dbReference>
<comment type="caution">
    <text evidence="5">The sequence shown here is derived from an EMBL/GenBank/DDBJ whole genome shotgun (WGS) entry which is preliminary data.</text>
</comment>
<dbReference type="InterPro" id="IPR015943">
    <property type="entry name" value="WD40/YVTN_repeat-like_dom_sf"/>
</dbReference>
<dbReference type="EMBL" id="JAHRHY010000015">
    <property type="protein sequence ID" value="KAG9063917.1"/>
    <property type="molecule type" value="Genomic_DNA"/>
</dbReference>
<keyword evidence="6" id="KW-1185">Reference proteome</keyword>
<reference evidence="5" key="1">
    <citation type="submission" date="2021-06" db="EMBL/GenBank/DDBJ databases">
        <title>Genome Sequence of Mortierella hyaline Strain SCG-10, a Cold-Adapted, Nitrate-Reducing Fungus Isolated from Soil in Minnesota, USA.</title>
        <authorList>
            <person name="Aldossari N."/>
        </authorList>
    </citation>
    <scope>NUCLEOTIDE SEQUENCE</scope>
    <source>
        <strain evidence="5">SCG-10</strain>
    </source>
</reference>
<dbReference type="InterPro" id="IPR019775">
    <property type="entry name" value="WD40_repeat_CS"/>
</dbReference>
<dbReference type="InterPro" id="IPR011047">
    <property type="entry name" value="Quinoprotein_ADH-like_sf"/>
</dbReference>
<dbReference type="InterPro" id="IPR027417">
    <property type="entry name" value="P-loop_NTPase"/>
</dbReference>
<accession>A0A9P7XN45</accession>
<feature type="domain" description="NACHT" evidence="4">
    <location>
        <begin position="29"/>
        <end position="189"/>
    </location>
</feature>
<evidence type="ECO:0000313" key="5">
    <source>
        <dbReference type="EMBL" id="KAG9063917.1"/>
    </source>
</evidence>
<dbReference type="InterPro" id="IPR001680">
    <property type="entry name" value="WD40_rpt"/>
</dbReference>
<evidence type="ECO:0000256" key="3">
    <source>
        <dbReference type="PROSITE-ProRule" id="PRU00221"/>
    </source>
</evidence>
<dbReference type="Pfam" id="PF05729">
    <property type="entry name" value="NACHT"/>
    <property type="match status" value="1"/>
</dbReference>
<dbReference type="PROSITE" id="PS50294">
    <property type="entry name" value="WD_REPEATS_REGION"/>
    <property type="match status" value="1"/>
</dbReference>
<dbReference type="PANTHER" id="PTHR44129">
    <property type="entry name" value="WD REPEAT-CONTAINING PROTEIN POP1"/>
    <property type="match status" value="1"/>
</dbReference>
<protein>
    <recommendedName>
        <fullName evidence="4">NACHT domain-containing protein</fullName>
    </recommendedName>
</protein>